<dbReference type="CDD" id="cd01949">
    <property type="entry name" value="GGDEF"/>
    <property type="match status" value="1"/>
</dbReference>
<dbReference type="InterPro" id="IPR050469">
    <property type="entry name" value="Diguanylate_Cyclase"/>
</dbReference>
<reference evidence="5" key="2">
    <citation type="submission" date="2020-08" db="EMBL/GenBank/DDBJ databases">
        <authorList>
            <person name="Chen M."/>
            <person name="Teng W."/>
            <person name="Zhao L."/>
            <person name="Hu C."/>
            <person name="Zhou Y."/>
            <person name="Han B."/>
            <person name="Song L."/>
            <person name="Shu W."/>
        </authorList>
    </citation>
    <scope>NUCLEOTIDE SEQUENCE</scope>
    <source>
        <strain evidence="5">FACHB-1277</strain>
    </source>
</reference>
<evidence type="ECO:0000313" key="6">
    <source>
        <dbReference type="Proteomes" id="UP000631421"/>
    </source>
</evidence>
<dbReference type="InterPro" id="IPR001789">
    <property type="entry name" value="Sig_transdc_resp-reg_receiver"/>
</dbReference>
<comment type="caution">
    <text evidence="5">The sequence shown here is derived from an EMBL/GenBank/DDBJ whole genome shotgun (WGS) entry which is preliminary data.</text>
</comment>
<dbReference type="SUPFAM" id="SSF55073">
    <property type="entry name" value="Nucleotide cyclase"/>
    <property type="match status" value="1"/>
</dbReference>
<protein>
    <submittedName>
        <fullName evidence="5">Diguanylate cyclase</fullName>
    </submittedName>
</protein>
<dbReference type="GO" id="GO:0000160">
    <property type="term" value="P:phosphorelay signal transduction system"/>
    <property type="evidence" value="ECO:0007669"/>
    <property type="project" value="InterPro"/>
</dbReference>
<evidence type="ECO:0000256" key="1">
    <source>
        <dbReference type="PROSITE-ProRule" id="PRU00169"/>
    </source>
</evidence>
<dbReference type="InterPro" id="IPR043128">
    <property type="entry name" value="Rev_trsase/Diguanyl_cyclase"/>
</dbReference>
<dbReference type="SMART" id="SM00448">
    <property type="entry name" value="REC"/>
    <property type="match status" value="1"/>
</dbReference>
<dbReference type="GO" id="GO:0052621">
    <property type="term" value="F:diguanylate cyclase activity"/>
    <property type="evidence" value="ECO:0007669"/>
    <property type="project" value="TreeGrafter"/>
</dbReference>
<dbReference type="Proteomes" id="UP000631421">
    <property type="component" value="Unassembled WGS sequence"/>
</dbReference>
<sequence length="342" mass="37542">MDFRKLKYYRHNSLILIVSGDQQLTSSLTAILISEKYNCIAVNNGEVAWETILNQKPAIVLADWTTPDVSGLALCHRIKANIEHPDLNSTYFILMVEAEQEQQYQIGLETGADELISNPINAAEVKTRIRNALRSSALIQSLTWTNQRLLAQNDLLDALNLSDPLTRVLSEQAFADVIPRMMQQFRGYGNYQGYGYLSVLIADIDRFSEVTAAYGEKIGNETIRAIAGRLTHNCAANSLIYRHGLDEFVCVTPHRTAAQGAQVANDLLASIRSNPIAVSSGLLFPLTISIGGIVVALGISKTNALAPYKQDFSFVDLVNLAGRSLLQAQQSGGDRAFIDTVL</sequence>
<keyword evidence="2" id="KW-0812">Transmembrane</keyword>
<organism evidence="5 6">
    <name type="scientific">Pseudanabaena cinerea FACHB-1277</name>
    <dbReference type="NCBI Taxonomy" id="2949581"/>
    <lineage>
        <taxon>Bacteria</taxon>
        <taxon>Bacillati</taxon>
        <taxon>Cyanobacteriota</taxon>
        <taxon>Cyanophyceae</taxon>
        <taxon>Pseudanabaenales</taxon>
        <taxon>Pseudanabaenaceae</taxon>
        <taxon>Pseudanabaena</taxon>
        <taxon>Pseudanabaena cinerea</taxon>
    </lineage>
</organism>
<proteinExistence type="predicted"/>
<evidence type="ECO:0000256" key="2">
    <source>
        <dbReference type="SAM" id="Phobius"/>
    </source>
</evidence>
<dbReference type="SUPFAM" id="SSF52172">
    <property type="entry name" value="CheY-like"/>
    <property type="match status" value="1"/>
</dbReference>
<reference evidence="5" key="1">
    <citation type="journal article" date="2015" name="ISME J.">
        <title>Draft Genome Sequence of Streptomyces incarnatus NRRL8089, which Produces the Nucleoside Antibiotic Sinefungin.</title>
        <authorList>
            <person name="Oshima K."/>
            <person name="Hattori M."/>
            <person name="Shimizu H."/>
            <person name="Fukuda K."/>
            <person name="Nemoto M."/>
            <person name="Inagaki K."/>
            <person name="Tamura T."/>
        </authorList>
    </citation>
    <scope>NUCLEOTIDE SEQUENCE</scope>
    <source>
        <strain evidence="5">FACHB-1277</strain>
    </source>
</reference>
<keyword evidence="2" id="KW-0472">Membrane</keyword>
<dbReference type="EMBL" id="JACJPY010000088">
    <property type="protein sequence ID" value="MBD2152196.1"/>
    <property type="molecule type" value="Genomic_DNA"/>
</dbReference>
<keyword evidence="2" id="KW-1133">Transmembrane helix</keyword>
<keyword evidence="1" id="KW-0597">Phosphoprotein</keyword>
<dbReference type="AlphaFoldDB" id="A0A926Z7K9"/>
<feature type="domain" description="Response regulatory" evidence="3">
    <location>
        <begin position="14"/>
        <end position="133"/>
    </location>
</feature>
<evidence type="ECO:0000259" key="3">
    <source>
        <dbReference type="PROSITE" id="PS50110"/>
    </source>
</evidence>
<dbReference type="SMART" id="SM00267">
    <property type="entry name" value="GGDEF"/>
    <property type="match status" value="1"/>
</dbReference>
<feature type="modified residue" description="4-aspartylphosphate" evidence="1">
    <location>
        <position position="63"/>
    </location>
</feature>
<evidence type="ECO:0000313" key="5">
    <source>
        <dbReference type="EMBL" id="MBD2152196.1"/>
    </source>
</evidence>
<gene>
    <name evidence="5" type="ORF">H6F44_19035</name>
</gene>
<dbReference type="InterPro" id="IPR000160">
    <property type="entry name" value="GGDEF_dom"/>
</dbReference>
<dbReference type="PROSITE" id="PS50110">
    <property type="entry name" value="RESPONSE_REGULATORY"/>
    <property type="match status" value="1"/>
</dbReference>
<dbReference type="Gene3D" id="3.40.50.2300">
    <property type="match status" value="1"/>
</dbReference>
<accession>A0A926Z7K9</accession>
<dbReference type="NCBIfam" id="TIGR00254">
    <property type="entry name" value="GGDEF"/>
    <property type="match status" value="1"/>
</dbReference>
<feature type="domain" description="GGDEF" evidence="4">
    <location>
        <begin position="195"/>
        <end position="341"/>
    </location>
</feature>
<dbReference type="InterPro" id="IPR011006">
    <property type="entry name" value="CheY-like_superfamily"/>
</dbReference>
<dbReference type="Gene3D" id="3.30.70.270">
    <property type="match status" value="1"/>
</dbReference>
<feature type="transmembrane region" description="Helical" evidence="2">
    <location>
        <begin position="276"/>
        <end position="299"/>
    </location>
</feature>
<dbReference type="PANTHER" id="PTHR45138:SF9">
    <property type="entry name" value="DIGUANYLATE CYCLASE DGCM-RELATED"/>
    <property type="match status" value="1"/>
</dbReference>
<dbReference type="PANTHER" id="PTHR45138">
    <property type="entry name" value="REGULATORY COMPONENTS OF SENSORY TRANSDUCTION SYSTEM"/>
    <property type="match status" value="1"/>
</dbReference>
<dbReference type="RefSeq" id="WP_190352604.1">
    <property type="nucleotide sequence ID" value="NZ_JACJPY010000088.1"/>
</dbReference>
<dbReference type="InterPro" id="IPR029787">
    <property type="entry name" value="Nucleotide_cyclase"/>
</dbReference>
<dbReference type="Pfam" id="PF00072">
    <property type="entry name" value="Response_reg"/>
    <property type="match status" value="1"/>
</dbReference>
<keyword evidence="6" id="KW-1185">Reference proteome</keyword>
<name>A0A926Z7K9_9CYAN</name>
<dbReference type="Pfam" id="PF00990">
    <property type="entry name" value="GGDEF"/>
    <property type="match status" value="1"/>
</dbReference>
<dbReference type="PROSITE" id="PS50887">
    <property type="entry name" value="GGDEF"/>
    <property type="match status" value="1"/>
</dbReference>
<evidence type="ECO:0000259" key="4">
    <source>
        <dbReference type="PROSITE" id="PS50887"/>
    </source>
</evidence>